<sequence length="63" mass="7173">MMMLIVLMAWLYVVLMLAVAQDSVAAGLAVGFLLGVLPTWFVAWVVRNKLRRRRAEREQGRKA</sequence>
<dbReference type="AlphaFoldDB" id="A0A2K4MTS9"/>
<accession>A0A2K4MTS9</accession>
<proteinExistence type="predicted"/>
<evidence type="ECO:0000313" key="7">
    <source>
        <dbReference type="EMBL" id="POB00517.1"/>
    </source>
</evidence>
<dbReference type="EMBL" id="PPTF01000005">
    <property type="protein sequence ID" value="POB00517.1"/>
    <property type="molecule type" value="Genomic_DNA"/>
</dbReference>
<keyword evidence="4 6" id="KW-1133">Transmembrane helix</keyword>
<keyword evidence="2" id="KW-1003">Cell membrane</keyword>
<evidence type="ECO:0000313" key="8">
    <source>
        <dbReference type="Proteomes" id="UP000236416"/>
    </source>
</evidence>
<protein>
    <submittedName>
        <fullName evidence="7">Uncharacterized protein</fullName>
    </submittedName>
</protein>
<organism evidence="7 8">
    <name type="scientific">Chromobacterium sinusclupearum</name>
    <dbReference type="NCBI Taxonomy" id="2077146"/>
    <lineage>
        <taxon>Bacteria</taxon>
        <taxon>Pseudomonadati</taxon>
        <taxon>Pseudomonadota</taxon>
        <taxon>Betaproteobacteria</taxon>
        <taxon>Neisseriales</taxon>
        <taxon>Chromobacteriaceae</taxon>
        <taxon>Chromobacterium</taxon>
    </lineage>
</organism>
<dbReference type="InterPro" id="IPR005598">
    <property type="entry name" value="ATP_synth_I"/>
</dbReference>
<keyword evidence="3 6" id="KW-0812">Transmembrane</keyword>
<keyword evidence="8" id="KW-1185">Reference proteome</keyword>
<feature type="transmembrane region" description="Helical" evidence="6">
    <location>
        <begin position="30"/>
        <end position="47"/>
    </location>
</feature>
<dbReference type="GO" id="GO:0005886">
    <property type="term" value="C:plasma membrane"/>
    <property type="evidence" value="ECO:0007669"/>
    <property type="project" value="UniProtKB-SubCell"/>
</dbReference>
<evidence type="ECO:0000256" key="2">
    <source>
        <dbReference type="ARBA" id="ARBA00022475"/>
    </source>
</evidence>
<evidence type="ECO:0000256" key="5">
    <source>
        <dbReference type="ARBA" id="ARBA00023136"/>
    </source>
</evidence>
<dbReference type="Pfam" id="PF03899">
    <property type="entry name" value="ATP-synt_I"/>
    <property type="match status" value="1"/>
</dbReference>
<name>A0A2K4MTS9_9NEIS</name>
<comment type="subcellular location">
    <subcellularLocation>
        <location evidence="1">Cell membrane</location>
        <topology evidence="1">Multi-pass membrane protein</topology>
    </subcellularLocation>
</comment>
<evidence type="ECO:0000256" key="3">
    <source>
        <dbReference type="ARBA" id="ARBA00022692"/>
    </source>
</evidence>
<gene>
    <name evidence="7" type="ORF">C2134_01170</name>
</gene>
<comment type="caution">
    <text evidence="7">The sequence shown here is derived from an EMBL/GenBank/DDBJ whole genome shotgun (WGS) entry which is preliminary data.</text>
</comment>
<reference evidence="7 8" key="1">
    <citation type="submission" date="2018-01" db="EMBL/GenBank/DDBJ databases">
        <title>Genomic Sequence of Chromobacterium MWU13-2610 from wild cranberry bogs within the Cape Cod National Seashore.</title>
        <authorList>
            <person name="O'Hara-Hanley K."/>
            <person name="Soby S."/>
            <person name="Harrison A."/>
        </authorList>
    </citation>
    <scope>NUCLEOTIDE SEQUENCE [LARGE SCALE GENOMIC DNA]</scope>
    <source>
        <strain evidence="7 8">MWU13-2610</strain>
    </source>
</reference>
<evidence type="ECO:0000256" key="4">
    <source>
        <dbReference type="ARBA" id="ARBA00022989"/>
    </source>
</evidence>
<evidence type="ECO:0000256" key="6">
    <source>
        <dbReference type="SAM" id="Phobius"/>
    </source>
</evidence>
<keyword evidence="5 6" id="KW-0472">Membrane</keyword>
<evidence type="ECO:0000256" key="1">
    <source>
        <dbReference type="ARBA" id="ARBA00004651"/>
    </source>
</evidence>
<dbReference type="Proteomes" id="UP000236416">
    <property type="component" value="Unassembled WGS sequence"/>
</dbReference>